<sequence>RNWGRRVGARTRVCRRRHAHTCADTRVCTDVCGRRRAHTRKALTFLKEQRVHLENVGSHDIVDGNHRLTLGLVWTIILRFQIQDISVESEDNKEKKSAKDALLLWCQMKTAGYPDVNVHNFTTSWRDGLAFNAIIHKHRPDLVDMETLRRCNAHYNLQSAFNLAERELGLTKLLDPEDVNVDQPDEKSIITYVATFYHYFSKMKALAVEGKRVGKVLEAAREAEALVEKYEELAGELLAWIEQTILILNDRHLANALPGVQNQLQAFNTYRTVEKPPKFMEKGNLEVLLFTVQSRMRANNQKVYVPREGKLISDINKAWERLEKAEHERELALRTELIRQEKLEQLAARFDRKAAMRETWLSENQRLVAQDNFGTDMSAVEAAVRKHEAIETDIVAYSERVQAVGAVATELEAEGYHDIRRVLRRRDTVGGLWDHLRQLVAARRERLGLHLELQKMLRDLGHLMDWMEEMKCRLQSQDLGKHLHGVEDLLQLHALVEADVAAQAERVRAVGATAQRFAGDKEGYQPCDPAAVRERVAQLELGYRELVALAGRRRSRLEESRRLWKFFWDAGEEEAWMGEQERLLSSEDVGRDLTSSLRLLSQHAAFRGELSARATSLEEALARGKDLVAQGGLGATEVARRVVEVEGRWRALGELAAQRERRLKEAAGFFQFQAEATDVERWLEDTSRLATSPELGHDEYSTRSLARQHREVQEEVRNHRPAIDALQDQAKALPPALANRPEVAQRLPELDRRYRELVARAEGRGQDLEDALVFYTMRSEADACGLWVGEKEQWLHAMEVPAKLEDLEVVQQRFETLEPEMNTLASRVAAVNRVAQQLLATERGNQESIRATCEQLNTRWDRFRALADQKKEALTSALNIQNFHLECNETTSWMREKTKVIESTQGLGNDLAGVMALQRKLSGMERDLEAIQGKVRDLRAEGEKLAAEHPEEKTTLSSRLTAIEGVWEELRGSLRRREESLGEASKLQGFLRDLAAFQAWLSRTQREVASEDVPATLAEAERSLSQHESMRKEIAHYGDDYRATRAVGHQVTRGQTDAQHVFLHQRLEALDTGWEELGRMWENRHHLLSQAFAFQLFLRDSKQVEGVLSNQEYVLSHTEMPGTLAGAEASVKKLEDFVATMEATGEKVQGLVATGRKLVAEGSPHAEKVRGGGTGGGPHPPWGDPSPALTPP</sequence>
<dbReference type="Gene3D" id="1.10.418.10">
    <property type="entry name" value="Calponin-like domain"/>
    <property type="match status" value="2"/>
</dbReference>
<accession>A0A8C3JK32</accession>
<dbReference type="PANTHER" id="PTHR11915">
    <property type="entry name" value="SPECTRIN/FILAMIN RELATED CYTOSKELETAL PROTEIN"/>
    <property type="match status" value="1"/>
</dbReference>
<feature type="coiled-coil region" evidence="3">
    <location>
        <begin position="914"/>
        <end position="948"/>
    </location>
</feature>
<dbReference type="SUPFAM" id="SSF47576">
    <property type="entry name" value="Calponin-homology domain, CH-domain"/>
    <property type="match status" value="1"/>
</dbReference>
<feature type="region of interest" description="Disordered" evidence="4">
    <location>
        <begin position="1161"/>
        <end position="1192"/>
    </location>
</feature>
<dbReference type="FunFam" id="1.20.58.60:FF:000083">
    <property type="entry name" value="Spectrin beta chain"/>
    <property type="match status" value="1"/>
</dbReference>
<dbReference type="InterPro" id="IPR018159">
    <property type="entry name" value="Spectrin/alpha-actinin"/>
</dbReference>
<dbReference type="FunFam" id="1.10.418.10:FF:000003">
    <property type="entry name" value="Spectrin beta chain"/>
    <property type="match status" value="1"/>
</dbReference>
<dbReference type="AlphaFoldDB" id="A0A8C3JK32"/>
<keyword evidence="3" id="KW-0175">Coiled coil</keyword>
<proteinExistence type="predicted"/>
<feature type="compositionally biased region" description="Pro residues" evidence="4">
    <location>
        <begin position="1178"/>
        <end position="1192"/>
    </location>
</feature>
<dbReference type="Pfam" id="PF00435">
    <property type="entry name" value="Spectrin"/>
    <property type="match status" value="9"/>
</dbReference>
<dbReference type="InterPro" id="IPR001715">
    <property type="entry name" value="CH_dom"/>
</dbReference>
<dbReference type="FunFam" id="1.20.58.60:FF:000106">
    <property type="entry name" value="Spectrin beta chain"/>
    <property type="match status" value="1"/>
</dbReference>
<dbReference type="Pfam" id="PF00307">
    <property type="entry name" value="CH"/>
    <property type="match status" value="1"/>
</dbReference>
<dbReference type="GO" id="GO:0003779">
    <property type="term" value="F:actin binding"/>
    <property type="evidence" value="ECO:0007669"/>
    <property type="project" value="UniProtKB-KW"/>
</dbReference>
<dbReference type="SUPFAM" id="SSF46966">
    <property type="entry name" value="Spectrin repeat"/>
    <property type="match status" value="8"/>
</dbReference>
<dbReference type="FunFam" id="1.20.58.60:FF:000028">
    <property type="entry name" value="Spectrin beta chain"/>
    <property type="match status" value="1"/>
</dbReference>
<evidence type="ECO:0000256" key="2">
    <source>
        <dbReference type="ARBA" id="ARBA00023203"/>
    </source>
</evidence>
<dbReference type="SMART" id="SM00150">
    <property type="entry name" value="SPEC"/>
    <property type="match status" value="9"/>
</dbReference>
<dbReference type="Ensembl" id="ENSCPGT00000009936.1">
    <property type="protein sequence ID" value="ENSCPGP00000009056.1"/>
    <property type="gene ID" value="ENSCPGG00000006276.1"/>
</dbReference>
<evidence type="ECO:0000256" key="4">
    <source>
        <dbReference type="SAM" id="MobiDB-lite"/>
    </source>
</evidence>
<dbReference type="CDD" id="cd00176">
    <property type="entry name" value="SPEC"/>
    <property type="match status" value="6"/>
</dbReference>
<dbReference type="PROSITE" id="PS00020">
    <property type="entry name" value="ACTININ_2"/>
    <property type="match status" value="1"/>
</dbReference>
<dbReference type="CDD" id="cd21321">
    <property type="entry name" value="CH_SPTBN2_rpt2"/>
    <property type="match status" value="1"/>
</dbReference>
<evidence type="ECO:0000256" key="3">
    <source>
        <dbReference type="SAM" id="Coils"/>
    </source>
</evidence>
<keyword evidence="7" id="KW-1185">Reference proteome</keyword>
<feature type="domain" description="Calponin-homology (CH)" evidence="5">
    <location>
        <begin position="96"/>
        <end position="201"/>
    </location>
</feature>
<dbReference type="SMART" id="SM00033">
    <property type="entry name" value="CH"/>
    <property type="match status" value="1"/>
</dbReference>
<dbReference type="Proteomes" id="UP000694419">
    <property type="component" value="Unplaced"/>
</dbReference>
<dbReference type="InterPro" id="IPR002017">
    <property type="entry name" value="Spectrin_repeat"/>
</dbReference>
<name>A0A8C3JK32_9CHAR</name>
<reference evidence="6" key="2">
    <citation type="submission" date="2025-09" db="UniProtKB">
        <authorList>
            <consortium name="Ensembl"/>
        </authorList>
    </citation>
    <scope>IDENTIFICATION</scope>
</reference>
<dbReference type="Gene3D" id="1.20.58.60">
    <property type="match status" value="6"/>
</dbReference>
<keyword evidence="1" id="KW-0677">Repeat</keyword>
<evidence type="ECO:0000313" key="7">
    <source>
        <dbReference type="Proteomes" id="UP000694419"/>
    </source>
</evidence>
<keyword evidence="2" id="KW-0009">Actin-binding</keyword>
<dbReference type="PROSITE" id="PS50021">
    <property type="entry name" value="CH"/>
    <property type="match status" value="1"/>
</dbReference>
<reference evidence="6" key="1">
    <citation type="submission" date="2025-08" db="UniProtKB">
        <authorList>
            <consortium name="Ensembl"/>
        </authorList>
    </citation>
    <scope>IDENTIFICATION</scope>
</reference>
<evidence type="ECO:0000256" key="1">
    <source>
        <dbReference type="ARBA" id="ARBA00022737"/>
    </source>
</evidence>
<dbReference type="FunFam" id="1.20.58.60:FF:000059">
    <property type="entry name" value="Spectrin beta chain"/>
    <property type="match status" value="1"/>
</dbReference>
<organism evidence="6 7">
    <name type="scientific">Calidris pygmaea</name>
    <name type="common">Spoon-billed sandpiper</name>
    <dbReference type="NCBI Taxonomy" id="425635"/>
    <lineage>
        <taxon>Eukaryota</taxon>
        <taxon>Metazoa</taxon>
        <taxon>Chordata</taxon>
        <taxon>Craniata</taxon>
        <taxon>Vertebrata</taxon>
        <taxon>Euteleostomi</taxon>
        <taxon>Archelosauria</taxon>
        <taxon>Archosauria</taxon>
        <taxon>Dinosauria</taxon>
        <taxon>Saurischia</taxon>
        <taxon>Theropoda</taxon>
        <taxon>Coelurosauria</taxon>
        <taxon>Aves</taxon>
        <taxon>Neognathae</taxon>
        <taxon>Neoaves</taxon>
        <taxon>Charadriiformes</taxon>
        <taxon>Scolopacidae</taxon>
        <taxon>Calidris</taxon>
    </lineage>
</organism>
<dbReference type="InterPro" id="IPR036872">
    <property type="entry name" value="CH_dom_sf"/>
</dbReference>
<evidence type="ECO:0000259" key="5">
    <source>
        <dbReference type="PROSITE" id="PS50021"/>
    </source>
</evidence>
<protein>
    <recommendedName>
        <fullName evidence="5">Calponin-homology (CH) domain-containing protein</fullName>
    </recommendedName>
</protein>
<dbReference type="InterPro" id="IPR001589">
    <property type="entry name" value="Actinin_actin-bd_CS"/>
</dbReference>
<evidence type="ECO:0000313" key="6">
    <source>
        <dbReference type="Ensembl" id="ENSCPGP00000009056.1"/>
    </source>
</evidence>